<accession>A0A346AZ94</accession>
<organism evidence="1 2">
    <name type="scientific">Megasphaera stantonii</name>
    <dbReference type="NCBI Taxonomy" id="2144175"/>
    <lineage>
        <taxon>Bacteria</taxon>
        <taxon>Bacillati</taxon>
        <taxon>Bacillota</taxon>
        <taxon>Negativicutes</taxon>
        <taxon>Veillonellales</taxon>
        <taxon>Veillonellaceae</taxon>
        <taxon>Megasphaera</taxon>
    </lineage>
</organism>
<protein>
    <submittedName>
        <fullName evidence="1">Alkaline phosphatase family protein</fullName>
    </submittedName>
</protein>
<keyword evidence="2" id="KW-1185">Reference proteome</keyword>
<evidence type="ECO:0000313" key="2">
    <source>
        <dbReference type="Proteomes" id="UP000254337"/>
    </source>
</evidence>
<dbReference type="OrthoDB" id="9779418at2"/>
<dbReference type="PANTHER" id="PTHR10151:SF120">
    <property type="entry name" value="BIS(5'-ADENOSYL)-TRIPHOSPHATASE"/>
    <property type="match status" value="1"/>
</dbReference>
<proteinExistence type="predicted"/>
<dbReference type="CDD" id="cd16018">
    <property type="entry name" value="Enpp"/>
    <property type="match status" value="1"/>
</dbReference>
<dbReference type="EMBL" id="CP029462">
    <property type="protein sequence ID" value="AXL21187.1"/>
    <property type="molecule type" value="Genomic_DNA"/>
</dbReference>
<dbReference type="Gene3D" id="3.40.720.10">
    <property type="entry name" value="Alkaline Phosphatase, subunit A"/>
    <property type="match status" value="1"/>
</dbReference>
<gene>
    <name evidence="1" type="ORF">DKB62_06240</name>
</gene>
<sequence>MKEHVEHTRKPSVLLVSVDALKPEFLFEQERLGISLPFLTSYFLKGGRVAPKGMKSVFPPFTYPCHQSMITGTNPVTHGIVNNAVFDPSSRHKGAWHWFANKRVTTLWEAAHQAGYVVGSAAFPTSVGAKGDYVAPEFWWDGSEMDSAFIDAVSTPQGLVAEMEADIGRYAGGLDLSDDGDAQRYKAAAWLLQNKLGPCQEEKPFFLTAYFASFDESAHQFGVYSKEAARSLEKIDAMVGMLVREAEAIAGGSLIVCVVSDHGTLDNTHTVYPNVLLRQAGLIECDDTGRVTDWKAYSQRAGGICEIRLARKDDEASRKILDGVMRELAQDGRNAIMAVLTGEEARARGGFPDADYVLISHKGYEIRDDADGKFIRTELTQKAQHGYNEEFPEMRASFLLAGEGVEEGVVDDMRLIDVAPTLAALMGAELPDAEGRNVLA</sequence>
<dbReference type="KEGG" id="meg:DKB62_06240"/>
<dbReference type="SUPFAM" id="SSF53649">
    <property type="entry name" value="Alkaline phosphatase-like"/>
    <property type="match status" value="1"/>
</dbReference>
<dbReference type="GO" id="GO:0016787">
    <property type="term" value="F:hydrolase activity"/>
    <property type="evidence" value="ECO:0007669"/>
    <property type="project" value="UniProtKB-ARBA"/>
</dbReference>
<dbReference type="PANTHER" id="PTHR10151">
    <property type="entry name" value="ECTONUCLEOTIDE PYROPHOSPHATASE/PHOSPHODIESTERASE"/>
    <property type="match status" value="1"/>
</dbReference>
<reference evidence="1 2" key="1">
    <citation type="submission" date="2018-05" db="EMBL/GenBank/DDBJ databases">
        <title>Complete genome sequence of Megasphaera sp. AJH120T, isolated from the ceca of a chicken.</title>
        <authorList>
            <person name="Maki J."/>
            <person name="Looft T."/>
        </authorList>
    </citation>
    <scope>NUCLEOTIDE SEQUENCE [LARGE SCALE GENOMIC DNA]</scope>
    <source>
        <strain evidence="1 2">AJH120</strain>
    </source>
</reference>
<name>A0A346AZ94_9FIRM</name>
<dbReference type="AlphaFoldDB" id="A0A346AZ94"/>
<dbReference type="Proteomes" id="UP000254337">
    <property type="component" value="Chromosome"/>
</dbReference>
<dbReference type="InterPro" id="IPR017850">
    <property type="entry name" value="Alkaline_phosphatase_core_sf"/>
</dbReference>
<dbReference type="InterPro" id="IPR002591">
    <property type="entry name" value="Phosphodiest/P_Trfase"/>
</dbReference>
<evidence type="ECO:0000313" key="1">
    <source>
        <dbReference type="EMBL" id="AXL21187.1"/>
    </source>
</evidence>
<dbReference type="Pfam" id="PF01663">
    <property type="entry name" value="Phosphodiest"/>
    <property type="match status" value="1"/>
</dbReference>
<dbReference type="RefSeq" id="WP_107196081.1">
    <property type="nucleotide sequence ID" value="NZ_CP029462.1"/>
</dbReference>